<evidence type="ECO:0000313" key="1">
    <source>
        <dbReference type="EMBL" id="SHH43793.1"/>
    </source>
</evidence>
<name>A0A1M5T082_9FIRM</name>
<dbReference type="SUPFAM" id="SSF52540">
    <property type="entry name" value="P-loop containing nucleoside triphosphate hydrolases"/>
    <property type="match status" value="1"/>
</dbReference>
<dbReference type="AlphaFoldDB" id="A0A1M5T082"/>
<sequence length="226" mass="25670">MINNDKRIRIITGHYGSGKSEFAINYVTKLRKLVTGKVALSDLDVVNVYFRTREKKELLKSLDIIPIDSSIHAPNLDVPAISAQVMTPMNDKSYNYVVDLGGDNVGARVMGRFSDLIEENDYDMFCVVNANREKTQTSQEVIEYIKAIEKASKLKVTGLINNTHLLKSTTVEDVLRGQEVVREVSKELNIPIKYVACLEHLVEELPKDLEGEIFPISLYMRETWMM</sequence>
<dbReference type="STRING" id="1121321.SAMN04488530_1496"/>
<protein>
    <recommendedName>
        <fullName evidence="3">ATP-binding protein</fullName>
    </recommendedName>
</protein>
<evidence type="ECO:0000313" key="2">
    <source>
        <dbReference type="Proteomes" id="UP000243255"/>
    </source>
</evidence>
<dbReference type="InterPro" id="IPR027417">
    <property type="entry name" value="P-loop_NTPase"/>
</dbReference>
<reference evidence="2" key="1">
    <citation type="submission" date="2016-11" db="EMBL/GenBank/DDBJ databases">
        <authorList>
            <person name="Varghese N."/>
            <person name="Submissions S."/>
        </authorList>
    </citation>
    <scope>NUCLEOTIDE SEQUENCE [LARGE SCALE GENOMIC DNA]</scope>
    <source>
        <strain evidence="2">DSM 2635</strain>
    </source>
</reference>
<gene>
    <name evidence="1" type="ORF">SAMN04488530_1496</name>
</gene>
<proteinExistence type="predicted"/>
<dbReference type="OrthoDB" id="9779501at2"/>
<evidence type="ECO:0008006" key="3">
    <source>
        <dbReference type="Google" id="ProtNLM"/>
    </source>
</evidence>
<accession>A0A1M5T082</accession>
<dbReference type="EMBL" id="FQWX01000049">
    <property type="protein sequence ID" value="SHH43793.1"/>
    <property type="molecule type" value="Genomic_DNA"/>
</dbReference>
<dbReference type="Proteomes" id="UP000243255">
    <property type="component" value="Unassembled WGS sequence"/>
</dbReference>
<dbReference type="RefSeq" id="WP_073127603.1">
    <property type="nucleotide sequence ID" value="NZ_BAABCH010000074.1"/>
</dbReference>
<organism evidence="1 2">
    <name type="scientific">Asaccharospora irregularis DSM 2635</name>
    <dbReference type="NCBI Taxonomy" id="1121321"/>
    <lineage>
        <taxon>Bacteria</taxon>
        <taxon>Bacillati</taxon>
        <taxon>Bacillota</taxon>
        <taxon>Clostridia</taxon>
        <taxon>Peptostreptococcales</taxon>
        <taxon>Peptostreptococcaceae</taxon>
        <taxon>Asaccharospora</taxon>
    </lineage>
</organism>
<keyword evidence="2" id="KW-1185">Reference proteome</keyword>